<protein>
    <recommendedName>
        <fullName evidence="1">DUF659 domain-containing protein</fullName>
    </recommendedName>
</protein>
<name>A0AAF0W2B6_DAUCS</name>
<dbReference type="InterPro" id="IPR007021">
    <property type="entry name" value="DUF659"/>
</dbReference>
<dbReference type="PANTHER" id="PTHR32166:SF74">
    <property type="entry name" value="OS05G0256350 PROTEIN"/>
    <property type="match status" value="1"/>
</dbReference>
<keyword evidence="3" id="KW-1185">Reference proteome</keyword>
<dbReference type="PANTHER" id="PTHR32166">
    <property type="entry name" value="OSJNBA0013A04.12 PROTEIN"/>
    <property type="match status" value="1"/>
</dbReference>
<evidence type="ECO:0000259" key="1">
    <source>
        <dbReference type="Pfam" id="PF04937"/>
    </source>
</evidence>
<dbReference type="AlphaFoldDB" id="A0AAF0W2B6"/>
<dbReference type="EMBL" id="CP093343">
    <property type="protein sequence ID" value="WOG81786.1"/>
    <property type="molecule type" value="Genomic_DNA"/>
</dbReference>
<dbReference type="Pfam" id="PF04937">
    <property type="entry name" value="DUF659"/>
    <property type="match status" value="1"/>
</dbReference>
<evidence type="ECO:0000313" key="2">
    <source>
        <dbReference type="EMBL" id="WOG81786.1"/>
    </source>
</evidence>
<sequence length="201" mass="23164">MKPPSYHEVRVPLLKEEVEDAKQLMKAHEAEWVAHGCSLMCDGWEDRKHRTLINFLVNTSRGSFFLESVDASAVAKTGDMLFDVISRFVERIGPKNIVQVVTDSASNHKAAGRMLMIRYKHLFWTPCVAHCIDLMLEDIFGIERLNKCIKKAMMLNSFIYTKSGMVNMLREFTGRREFLRPSKTRFATTFFDIVQDQHSEG</sequence>
<reference evidence="2" key="1">
    <citation type="journal article" date="2016" name="Nat. Genet.">
        <title>A high-quality carrot genome assembly provides new insights into carotenoid accumulation and asterid genome evolution.</title>
        <authorList>
            <person name="Iorizzo M."/>
            <person name="Ellison S."/>
            <person name="Senalik D."/>
            <person name="Zeng P."/>
            <person name="Satapoomin P."/>
            <person name="Huang J."/>
            <person name="Bowman M."/>
            <person name="Iovene M."/>
            <person name="Sanseverino W."/>
            <person name="Cavagnaro P."/>
            <person name="Yildiz M."/>
            <person name="Macko-Podgorni A."/>
            <person name="Moranska E."/>
            <person name="Grzebelus E."/>
            <person name="Grzebelus D."/>
            <person name="Ashrafi H."/>
            <person name="Zheng Z."/>
            <person name="Cheng S."/>
            <person name="Spooner D."/>
            <person name="Van Deynze A."/>
            <person name="Simon P."/>
        </authorList>
    </citation>
    <scope>NUCLEOTIDE SEQUENCE</scope>
    <source>
        <tissue evidence="2">Leaf</tissue>
    </source>
</reference>
<reference evidence="2" key="2">
    <citation type="submission" date="2022-03" db="EMBL/GenBank/DDBJ databases">
        <title>Draft title - Genomic analysis of global carrot germplasm unveils the trajectory of domestication and the origin of high carotenoid orange carrot.</title>
        <authorList>
            <person name="Iorizzo M."/>
            <person name="Ellison S."/>
            <person name="Senalik D."/>
            <person name="Macko-Podgorni A."/>
            <person name="Grzebelus D."/>
            <person name="Bostan H."/>
            <person name="Rolling W."/>
            <person name="Curaba J."/>
            <person name="Simon P."/>
        </authorList>
    </citation>
    <scope>NUCLEOTIDE SEQUENCE</scope>
    <source>
        <tissue evidence="2">Leaf</tissue>
    </source>
</reference>
<feature type="domain" description="DUF659" evidence="1">
    <location>
        <begin position="4"/>
        <end position="154"/>
    </location>
</feature>
<gene>
    <name evidence="2" type="ORF">DCAR_0100937</name>
</gene>
<proteinExistence type="predicted"/>
<organism evidence="2 3">
    <name type="scientific">Daucus carota subsp. sativus</name>
    <name type="common">Carrot</name>
    <dbReference type="NCBI Taxonomy" id="79200"/>
    <lineage>
        <taxon>Eukaryota</taxon>
        <taxon>Viridiplantae</taxon>
        <taxon>Streptophyta</taxon>
        <taxon>Embryophyta</taxon>
        <taxon>Tracheophyta</taxon>
        <taxon>Spermatophyta</taxon>
        <taxon>Magnoliopsida</taxon>
        <taxon>eudicotyledons</taxon>
        <taxon>Gunneridae</taxon>
        <taxon>Pentapetalae</taxon>
        <taxon>asterids</taxon>
        <taxon>campanulids</taxon>
        <taxon>Apiales</taxon>
        <taxon>Apiaceae</taxon>
        <taxon>Apioideae</taxon>
        <taxon>Scandiceae</taxon>
        <taxon>Daucinae</taxon>
        <taxon>Daucus</taxon>
        <taxon>Daucus sect. Daucus</taxon>
    </lineage>
</organism>
<evidence type="ECO:0000313" key="3">
    <source>
        <dbReference type="Proteomes" id="UP000077755"/>
    </source>
</evidence>
<dbReference type="InterPro" id="IPR012337">
    <property type="entry name" value="RNaseH-like_sf"/>
</dbReference>
<dbReference type="Proteomes" id="UP000077755">
    <property type="component" value="Chromosome 1"/>
</dbReference>
<dbReference type="SUPFAM" id="SSF53098">
    <property type="entry name" value="Ribonuclease H-like"/>
    <property type="match status" value="1"/>
</dbReference>
<accession>A0AAF0W2B6</accession>